<evidence type="ECO:0000256" key="2">
    <source>
        <dbReference type="ARBA" id="ARBA00012682"/>
    </source>
</evidence>
<reference evidence="6" key="1">
    <citation type="submission" date="2014-05" db="EMBL/GenBank/DDBJ databases">
        <title>The transcriptome of the halophilic microalga Tetraselmis sp. GSL018 isolated from the Great Salt Lake, Utah.</title>
        <authorList>
            <person name="Jinkerson R.E."/>
            <person name="D'Adamo S."/>
            <person name="Posewitz M.C."/>
        </authorList>
    </citation>
    <scope>NUCLEOTIDE SEQUENCE</scope>
    <source>
        <strain evidence="6">GSL018</strain>
    </source>
</reference>
<keyword evidence="4" id="KW-0560">Oxidoreductase</keyword>
<dbReference type="InterPro" id="IPR019831">
    <property type="entry name" value="Mn/Fe_SOD_N"/>
</dbReference>
<comment type="similarity">
    <text evidence="1">Belongs to the iron/manganese superoxide dismutase family.</text>
</comment>
<evidence type="ECO:0000256" key="3">
    <source>
        <dbReference type="ARBA" id="ARBA00022723"/>
    </source>
</evidence>
<evidence type="ECO:0000256" key="1">
    <source>
        <dbReference type="ARBA" id="ARBA00008714"/>
    </source>
</evidence>
<dbReference type="AlphaFoldDB" id="A0A061RY93"/>
<proteinExistence type="inferred from homology"/>
<feature type="non-terminal residue" evidence="6">
    <location>
        <position position="1"/>
    </location>
</feature>
<evidence type="ECO:0000259" key="5">
    <source>
        <dbReference type="Pfam" id="PF00081"/>
    </source>
</evidence>
<organism evidence="6">
    <name type="scientific">Tetraselmis sp. GSL018</name>
    <dbReference type="NCBI Taxonomy" id="582737"/>
    <lineage>
        <taxon>Eukaryota</taxon>
        <taxon>Viridiplantae</taxon>
        <taxon>Chlorophyta</taxon>
        <taxon>core chlorophytes</taxon>
        <taxon>Chlorodendrophyceae</taxon>
        <taxon>Chlorodendrales</taxon>
        <taxon>Chlorodendraceae</taxon>
        <taxon>Tetraselmis</taxon>
    </lineage>
</organism>
<evidence type="ECO:0000256" key="4">
    <source>
        <dbReference type="ARBA" id="ARBA00023002"/>
    </source>
</evidence>
<feature type="non-terminal residue" evidence="6">
    <location>
        <position position="131"/>
    </location>
</feature>
<dbReference type="GO" id="GO:0046872">
    <property type="term" value="F:metal ion binding"/>
    <property type="evidence" value="ECO:0007669"/>
    <property type="project" value="UniProtKB-KW"/>
</dbReference>
<dbReference type="EC" id="1.15.1.1" evidence="2"/>
<accession>A0A061RY93</accession>
<protein>
    <recommendedName>
        <fullName evidence="2">superoxide dismutase</fullName>
        <ecNumber evidence="2">1.15.1.1</ecNumber>
    </recommendedName>
</protein>
<name>A0A061RY93_9CHLO</name>
<feature type="domain" description="Manganese/iron superoxide dismutase N-terminal" evidence="5">
    <location>
        <begin position="41"/>
        <end position="127"/>
    </location>
</feature>
<dbReference type="Pfam" id="PF00081">
    <property type="entry name" value="Sod_Fe_N"/>
    <property type="match status" value="1"/>
</dbReference>
<dbReference type="SUPFAM" id="SSF46609">
    <property type="entry name" value="Fe,Mn superoxide dismutase (SOD), N-terminal domain"/>
    <property type="match status" value="1"/>
</dbReference>
<dbReference type="InterPro" id="IPR036324">
    <property type="entry name" value="Mn/Fe_SOD_N_sf"/>
</dbReference>
<dbReference type="GO" id="GO:0004784">
    <property type="term" value="F:superoxide dismutase activity"/>
    <property type="evidence" value="ECO:0007669"/>
    <property type="project" value="UniProtKB-EC"/>
</dbReference>
<evidence type="ECO:0000313" key="6">
    <source>
        <dbReference type="EMBL" id="JAC75536.1"/>
    </source>
</evidence>
<sequence>LLALLGNVVGKNQCPVPSIVLPYYRVVSPLGVVPEPVEGCYPLVPLGYSYNALEPFKDRVTMSYHHGRLWADETNALNKYLRELGACYDIIQILAAPAGSPITKSPLYEELKYYGGAFVNHALWFDEIGPQ</sequence>
<keyword evidence="3" id="KW-0479">Metal-binding</keyword>
<dbReference type="EMBL" id="GBEZ01010110">
    <property type="protein sequence ID" value="JAC75536.1"/>
    <property type="molecule type" value="Transcribed_RNA"/>
</dbReference>
<gene>
    <name evidence="6" type="ORF">TSPGSL018_22825</name>
</gene>